<evidence type="ECO:0000313" key="2">
    <source>
        <dbReference type="Proteomes" id="UP000035800"/>
    </source>
</evidence>
<reference evidence="1 2" key="1">
    <citation type="journal article" date="2012" name="Gene">
        <title>Sequence of Leptospira santarosai serovar Shermani genome and prediction of virulence-associated genes.</title>
        <authorList>
            <person name="Chou L.F."/>
            <person name="Chen Y.T."/>
            <person name="Lu C.W."/>
            <person name="Ko Y.C."/>
            <person name="Tang C.Y."/>
            <person name="Pan M.J."/>
            <person name="Tian Y.C."/>
            <person name="Chiu C.H."/>
            <person name="Hung C.C."/>
            <person name="Yang C.W."/>
        </authorList>
    </citation>
    <scope>NUCLEOTIDE SEQUENCE [LARGE SCALE GENOMIC DNA]</scope>
    <source>
        <strain evidence="1">LT 821</strain>
    </source>
</reference>
<proteinExistence type="predicted"/>
<evidence type="ECO:0000313" key="1">
    <source>
        <dbReference type="EMBL" id="EKT86212.1"/>
    </source>
</evidence>
<reference evidence="1 2" key="2">
    <citation type="journal article" date="2014" name="Emerg. Microbes Infect.">
        <title>Potential impact on kidney infection: a whole-genome analysis of Leptospira santarosai serovar Shermani.</title>
        <authorList>
            <person name="Chou L.F."/>
            <person name="Chen T.W."/>
            <person name="Ko Y.C."/>
            <person name="Pan M.J."/>
            <person name="Tian Y.C."/>
            <person name="Chiu C.H."/>
            <person name="Tang P."/>
            <person name="Hung C.C."/>
            <person name="Yang C.W."/>
        </authorList>
    </citation>
    <scope>NUCLEOTIDE SEQUENCE</scope>
    <source>
        <strain evidence="1 2">LT 821</strain>
    </source>
</reference>
<name>K8Y6D6_9LEPT</name>
<dbReference type="PATRIC" id="fig|758847.3.peg.2811"/>
<dbReference type="Proteomes" id="UP000035800">
    <property type="component" value="Chromosome I"/>
</dbReference>
<dbReference type="AlphaFoldDB" id="K8Y6D6"/>
<organism evidence="1 2">
    <name type="scientific">Leptospira santarosai serovar Shermani str. LT 821</name>
    <dbReference type="NCBI Taxonomy" id="758847"/>
    <lineage>
        <taxon>Bacteria</taxon>
        <taxon>Pseudomonadati</taxon>
        <taxon>Spirochaetota</taxon>
        <taxon>Spirochaetia</taxon>
        <taxon>Leptospirales</taxon>
        <taxon>Leptospiraceae</taxon>
        <taxon>Leptospira</taxon>
    </lineage>
</organism>
<accession>K8Y6D6</accession>
<sequence>MASGPDKKGSQNEPCFNFFQKLGFMSPGFLEANLKYM</sequence>
<dbReference type="EMBL" id="CP006694">
    <property type="protein sequence ID" value="EKT86212.1"/>
    <property type="molecule type" value="Genomic_DNA"/>
</dbReference>
<protein>
    <submittedName>
        <fullName evidence="1">Uncharacterized protein</fullName>
    </submittedName>
</protein>
<gene>
    <name evidence="1" type="ORF">LSS_13424</name>
</gene>
<dbReference type="KEGG" id="lst:LSS_13424"/>